<comment type="caution">
    <text evidence="8">The sequence shown here is derived from an EMBL/GenBank/DDBJ whole genome shotgun (WGS) entry which is preliminary data.</text>
</comment>
<feature type="transmembrane region" description="Helical" evidence="6">
    <location>
        <begin position="82"/>
        <end position="111"/>
    </location>
</feature>
<keyword evidence="9" id="KW-1185">Reference proteome</keyword>
<keyword evidence="2" id="KW-1003">Cell membrane</keyword>
<evidence type="ECO:0000256" key="3">
    <source>
        <dbReference type="ARBA" id="ARBA00022692"/>
    </source>
</evidence>
<keyword evidence="4 6" id="KW-1133">Transmembrane helix</keyword>
<dbReference type="GO" id="GO:0055091">
    <property type="term" value="P:phospholipid homeostasis"/>
    <property type="evidence" value="ECO:0007669"/>
    <property type="project" value="TreeGrafter"/>
</dbReference>
<evidence type="ECO:0000256" key="5">
    <source>
        <dbReference type="ARBA" id="ARBA00023136"/>
    </source>
</evidence>
<proteinExistence type="predicted"/>
<dbReference type="EMBL" id="APMY01000109">
    <property type="protein sequence ID" value="EOM75046.1"/>
    <property type="molecule type" value="Genomic_DNA"/>
</dbReference>
<keyword evidence="3 6" id="KW-0812">Transmembrane</keyword>
<dbReference type="PATRIC" id="fig|1273125.3.peg.3486"/>
<evidence type="ECO:0000256" key="4">
    <source>
        <dbReference type="ARBA" id="ARBA00022989"/>
    </source>
</evidence>
<feature type="transmembrane region" description="Helical" evidence="6">
    <location>
        <begin position="310"/>
        <end position="328"/>
    </location>
</feature>
<feature type="transmembrane region" description="Helical" evidence="6">
    <location>
        <begin position="487"/>
        <end position="506"/>
    </location>
</feature>
<feature type="transmembrane region" description="Helical" evidence="6">
    <location>
        <begin position="241"/>
        <end position="262"/>
    </location>
</feature>
<gene>
    <name evidence="8" type="ORF">Rrhod_3659</name>
</gene>
<dbReference type="InterPro" id="IPR024320">
    <property type="entry name" value="LPG_synthase_C"/>
</dbReference>
<evidence type="ECO:0000256" key="2">
    <source>
        <dbReference type="ARBA" id="ARBA00022475"/>
    </source>
</evidence>
<feature type="transmembrane region" description="Helical" evidence="6">
    <location>
        <begin position="337"/>
        <end position="359"/>
    </location>
</feature>
<accession>R7WIL7</accession>
<dbReference type="AlphaFoldDB" id="R7WIL7"/>
<feature type="transmembrane region" description="Helical" evidence="6">
    <location>
        <begin position="211"/>
        <end position="229"/>
    </location>
</feature>
<dbReference type="InterPro" id="IPR035952">
    <property type="entry name" value="Rhomboid-like_sf"/>
</dbReference>
<dbReference type="GO" id="GO:0016755">
    <property type="term" value="F:aminoacyltransferase activity"/>
    <property type="evidence" value="ECO:0007669"/>
    <property type="project" value="TreeGrafter"/>
</dbReference>
<dbReference type="GO" id="GO:0005886">
    <property type="term" value="C:plasma membrane"/>
    <property type="evidence" value="ECO:0007669"/>
    <property type="project" value="UniProtKB-SubCell"/>
</dbReference>
<evidence type="ECO:0000256" key="6">
    <source>
        <dbReference type="SAM" id="Phobius"/>
    </source>
</evidence>
<keyword evidence="5 6" id="KW-0472">Membrane</keyword>
<dbReference type="SUPFAM" id="SSF144091">
    <property type="entry name" value="Rhomboid-like"/>
    <property type="match status" value="1"/>
</dbReference>
<feature type="transmembrane region" description="Helical" evidence="6">
    <location>
        <begin position="123"/>
        <end position="144"/>
    </location>
</feature>
<feature type="domain" description="Phosphatidylglycerol lysyltransferase C-terminal" evidence="7">
    <location>
        <begin position="517"/>
        <end position="825"/>
    </location>
</feature>
<dbReference type="eggNOG" id="COG0705">
    <property type="taxonomic scope" value="Bacteria"/>
</dbReference>
<dbReference type="eggNOG" id="COG2898">
    <property type="taxonomic scope" value="Bacteria"/>
</dbReference>
<sequence length="863" mass="92731">MSAGTKGDRPRDEAIPDAVPAALAQVTVRARRVVAALGRAPVSLAFLVALWVAAVVSGSVLHGPSHWLAPRVGLGVGPVEHGHLWVVVTSGLWAHGLLAYVVATILVLAVAVPVERRIGSGRFAVAALVSQVLGALLTLGFAGAMRLLDESWGFRLHLGVAIGPGPWILGALMAATAHMGTLWRRRIRVAVLAFTLTLALFGGQLQDVFRVLAAVVGLVVGVWLVGRSARGPRISGTRREGRVLVAIVVAAGALGPVVAALSPDAVGPLAVLSEMVRSTMWTAPEVRELCVASATDPDCRRGLLELRFSGIGPTLLSILPPLFVVALADGLRRGRRFAWWATAVAQLVLLAASLGNYLVRYVSATDRSTLFYGLDDPNLYRTFAPFLVPAVVLAILLSTRRWFDVRAPRGTYRRFWTRIALVALALASVYVLGALLDRDGFDRPPGAATLLGHVFEQFVPPVYLQWLDPSVLPVSVVATFLYEWTGVVFWVLACVLVLATFLSPAAGSDTDSQRARELLSSSTGSPLAWMTTWDGNSYWFGPDGRSYVAYRVIGGVALTTGDPVGPPDRLRSSIVHFAEFAAANGWTPCFYSVTEETRAAAAGLGWGAIRVAEETVLDLGSIAFTGKRFQDIRTALNKARKQGIAAEWVRFPSAPLALTDQITAISEEWVADKDMPEMGFTLGGIDEIDDPQVRCLLAVDADRTVHGVTSWLPVYRDGEIVGWTLDFMRRRADGFRPAMEFLIASAALDLEREGYEFVSLSGAPLAKIEDEPDAERGADSGALTSVLGGVLDLLGRTLEPVYGFRSLLAFKAKFKPRYESLYLAYPDPAALPSIGNAVGRAYLPDMSFGQGLRLVRSVVGGRR</sequence>
<protein>
    <recommendedName>
        <fullName evidence="7">Phosphatidylglycerol lysyltransferase C-terminal domain-containing protein</fullName>
    </recommendedName>
</protein>
<feature type="transmembrane region" description="Helical" evidence="6">
    <location>
        <begin position="41"/>
        <end position="62"/>
    </location>
</feature>
<dbReference type="PANTHER" id="PTHR34697">
    <property type="entry name" value="PHOSPHATIDYLGLYCEROL LYSYLTRANSFERASE"/>
    <property type="match status" value="1"/>
</dbReference>
<reference evidence="8 9" key="1">
    <citation type="journal article" date="2013" name="Genome Announc.">
        <title>Draft Genome Sequence of Rhodococcus rhodnii Strain LMG5362, a Symbiont of Rhodnius prolixus (Hemiptera, Reduviidae, Triatominae), the Principle Vector of Trypanosoma cruzi.</title>
        <authorList>
            <person name="Pachebat J.A."/>
            <person name="van Keulen G."/>
            <person name="Whitten M.M."/>
            <person name="Girdwood S."/>
            <person name="Del Sol R."/>
            <person name="Dyson P.J."/>
            <person name="Facey P.D."/>
        </authorList>
    </citation>
    <scope>NUCLEOTIDE SEQUENCE [LARGE SCALE GENOMIC DNA]</scope>
    <source>
        <strain evidence="8 9">LMG 5362</strain>
    </source>
</reference>
<dbReference type="InterPro" id="IPR051211">
    <property type="entry name" value="PG_lysyltransferase"/>
</dbReference>
<evidence type="ECO:0000313" key="8">
    <source>
        <dbReference type="EMBL" id="EOM75046.1"/>
    </source>
</evidence>
<feature type="transmembrane region" description="Helical" evidence="6">
    <location>
        <begin position="379"/>
        <end position="403"/>
    </location>
</feature>
<dbReference type="PANTHER" id="PTHR34697:SF2">
    <property type="entry name" value="PHOSPHATIDYLGLYCEROL LYSYLTRANSFERASE"/>
    <property type="match status" value="1"/>
</dbReference>
<feature type="transmembrane region" description="Helical" evidence="6">
    <location>
        <begin position="415"/>
        <end position="436"/>
    </location>
</feature>
<evidence type="ECO:0000256" key="1">
    <source>
        <dbReference type="ARBA" id="ARBA00004651"/>
    </source>
</evidence>
<dbReference type="Pfam" id="PF09924">
    <property type="entry name" value="LPG_synthase_C"/>
    <property type="match status" value="1"/>
</dbReference>
<dbReference type="Proteomes" id="UP000013525">
    <property type="component" value="Unassembled WGS sequence"/>
</dbReference>
<evidence type="ECO:0000313" key="9">
    <source>
        <dbReference type="Proteomes" id="UP000013525"/>
    </source>
</evidence>
<name>R7WIL7_9NOCA</name>
<evidence type="ECO:0000259" key="7">
    <source>
        <dbReference type="Pfam" id="PF09924"/>
    </source>
</evidence>
<comment type="subcellular location">
    <subcellularLocation>
        <location evidence="1">Cell membrane</location>
        <topology evidence="1">Multi-pass membrane protein</topology>
    </subcellularLocation>
</comment>
<feature type="transmembrane region" description="Helical" evidence="6">
    <location>
        <begin position="156"/>
        <end position="175"/>
    </location>
</feature>
<feature type="transmembrane region" description="Helical" evidence="6">
    <location>
        <begin position="187"/>
        <end position="205"/>
    </location>
</feature>
<organism evidence="8 9">
    <name type="scientific">Rhodococcus rhodnii LMG 5362</name>
    <dbReference type="NCBI Taxonomy" id="1273125"/>
    <lineage>
        <taxon>Bacteria</taxon>
        <taxon>Bacillati</taxon>
        <taxon>Actinomycetota</taxon>
        <taxon>Actinomycetes</taxon>
        <taxon>Mycobacteriales</taxon>
        <taxon>Nocardiaceae</taxon>
        <taxon>Rhodococcus</taxon>
    </lineage>
</organism>